<dbReference type="InterPro" id="IPR032705">
    <property type="entry name" value="ORC4_C"/>
</dbReference>
<evidence type="ECO:0000259" key="8">
    <source>
        <dbReference type="Pfam" id="PF00004"/>
    </source>
</evidence>
<accession>A0A1G4KCI2</accession>
<protein>
    <recommendedName>
        <fullName evidence="6">Origin recognition complex subunit 4</fullName>
    </recommendedName>
</protein>
<dbReference type="SUPFAM" id="SSF52540">
    <property type="entry name" value="P-loop containing nucleoside triphosphate hydrolases"/>
    <property type="match status" value="1"/>
</dbReference>
<proteinExistence type="inferred from homology"/>
<gene>
    <name evidence="10" type="ORF">LAMI_0G16116G</name>
</gene>
<feature type="domain" description="Origin recognition complex subunit 4 C-terminal" evidence="9">
    <location>
        <begin position="324"/>
        <end position="538"/>
    </location>
</feature>
<evidence type="ECO:0000256" key="7">
    <source>
        <dbReference type="SAM" id="MobiDB-lite"/>
    </source>
</evidence>
<evidence type="ECO:0000256" key="5">
    <source>
        <dbReference type="ARBA" id="ARBA00023242"/>
    </source>
</evidence>
<evidence type="ECO:0000256" key="4">
    <source>
        <dbReference type="ARBA" id="ARBA00023125"/>
    </source>
</evidence>
<dbReference type="InterPro" id="IPR003959">
    <property type="entry name" value="ATPase_AAA_core"/>
</dbReference>
<evidence type="ECO:0000313" key="11">
    <source>
        <dbReference type="Proteomes" id="UP000191024"/>
    </source>
</evidence>
<organism evidence="10 11">
    <name type="scientific">Lachancea mirantina</name>
    <dbReference type="NCBI Taxonomy" id="1230905"/>
    <lineage>
        <taxon>Eukaryota</taxon>
        <taxon>Fungi</taxon>
        <taxon>Dikarya</taxon>
        <taxon>Ascomycota</taxon>
        <taxon>Saccharomycotina</taxon>
        <taxon>Saccharomycetes</taxon>
        <taxon>Saccharomycetales</taxon>
        <taxon>Saccharomycetaceae</taxon>
        <taxon>Lachancea</taxon>
    </lineage>
</organism>
<sequence>MISLGDDISPYERSIEGEVSSQQERSLNEVASVSSGDAVKRTLTTDLFEHDAQFPDSNKPLMSDCEMAAKKRRLEEREDSKMPNSEFLTFKDALLQQLNHTLPAGQARLPKFVRDTSHEVQRILNQSVVQKESHSAILVGPRGSLKTAVINHHIALLSQKFDKQFVVIRLNGFVHSELAAINSIALQLESQLQGLHGKEETELQISSGSLAEVFEKILRLVDSSWREKTTALSRNDKISIIFIFDEIDAFAGPMRQTLLYNLFDMVEQAQVPVCILGCTTKLTVVENLEKRVKSRFSQRIIFVPQITTLPEFIDNFRDEILLQEKHSATAATWNQAVQALLSTETSRLCSMLRSNFETFRSLPLLTTAVFFAFSREKSLEGLIKAITSCTTIEAYFENQYANSLVAKVESLSDLEVALLTAAARAALKHEDSVNFNLSYAEYASMIKETNKKIPSVTQADGDGFKLDNTLRVWSKRDVKNVWENLIDMGLLTEKGAVGLRASAQAAFQASNYQNTGTSIPFDLRIFQLQITLFEIRKTLPQSSMFYNWTQL</sequence>
<feature type="region of interest" description="Disordered" evidence="7">
    <location>
        <begin position="15"/>
        <end position="35"/>
    </location>
</feature>
<dbReference type="GO" id="GO:0005524">
    <property type="term" value="F:ATP binding"/>
    <property type="evidence" value="ECO:0007669"/>
    <property type="project" value="InterPro"/>
</dbReference>
<dbReference type="OrthoDB" id="343623at2759"/>
<dbReference type="STRING" id="1230905.A0A1G4KCI2"/>
<dbReference type="PANTHER" id="PTHR12087:SF0">
    <property type="entry name" value="ORIGIN RECOGNITION COMPLEX SUBUNIT 4"/>
    <property type="match status" value="1"/>
</dbReference>
<reference evidence="10 11" key="1">
    <citation type="submission" date="2016-03" db="EMBL/GenBank/DDBJ databases">
        <authorList>
            <person name="Devillers H."/>
        </authorList>
    </citation>
    <scope>NUCLEOTIDE SEQUENCE [LARGE SCALE GENOMIC DNA]</scope>
    <source>
        <strain evidence="10">CBS 11717</strain>
    </source>
</reference>
<dbReference type="PIRSF" id="PIRSF007858">
    <property type="entry name" value="ORC4"/>
    <property type="match status" value="1"/>
</dbReference>
<dbReference type="Pfam" id="PF00004">
    <property type="entry name" value="AAA"/>
    <property type="match status" value="1"/>
</dbReference>
<evidence type="ECO:0000256" key="3">
    <source>
        <dbReference type="ARBA" id="ARBA00022705"/>
    </source>
</evidence>
<keyword evidence="4 6" id="KW-0238">DNA-binding</keyword>
<dbReference type="GO" id="GO:0003688">
    <property type="term" value="F:DNA replication origin binding"/>
    <property type="evidence" value="ECO:0007669"/>
    <property type="project" value="TreeGrafter"/>
</dbReference>
<comment type="similarity">
    <text evidence="2 6">Belongs to the ORC4 family.</text>
</comment>
<dbReference type="AlphaFoldDB" id="A0A1G4KCI2"/>
<dbReference type="PANTHER" id="PTHR12087">
    <property type="entry name" value="ORIGIN RECOGNITION COMPLEX SUBUNIT 4"/>
    <property type="match status" value="1"/>
</dbReference>
<feature type="compositionally biased region" description="Polar residues" evidence="7">
    <location>
        <begin position="19"/>
        <end position="35"/>
    </location>
</feature>
<dbReference type="GO" id="GO:0016887">
    <property type="term" value="F:ATP hydrolysis activity"/>
    <property type="evidence" value="ECO:0007669"/>
    <property type="project" value="InterPro"/>
</dbReference>
<dbReference type="GO" id="GO:0005664">
    <property type="term" value="C:nuclear origin of replication recognition complex"/>
    <property type="evidence" value="ECO:0007669"/>
    <property type="project" value="TreeGrafter"/>
</dbReference>
<keyword evidence="11" id="KW-1185">Reference proteome</keyword>
<evidence type="ECO:0000256" key="6">
    <source>
        <dbReference type="PIRNR" id="PIRNR007858"/>
    </source>
</evidence>
<comment type="function">
    <text evidence="6">Component of the origin recognition complex (ORC) that binds origins of replication.</text>
</comment>
<comment type="subcellular location">
    <subcellularLocation>
        <location evidence="1 6">Nucleus</location>
    </subcellularLocation>
</comment>
<evidence type="ECO:0000256" key="2">
    <source>
        <dbReference type="ARBA" id="ARBA00005334"/>
    </source>
</evidence>
<evidence type="ECO:0000256" key="1">
    <source>
        <dbReference type="ARBA" id="ARBA00004123"/>
    </source>
</evidence>
<dbReference type="FunFam" id="3.40.50.300:FF:001499">
    <property type="entry name" value="Origin recognition complex subunit 4, putative"/>
    <property type="match status" value="1"/>
</dbReference>
<dbReference type="InterPro" id="IPR027417">
    <property type="entry name" value="P-loop_NTPase"/>
</dbReference>
<dbReference type="EMBL" id="LT598469">
    <property type="protein sequence ID" value="SCV02125.1"/>
    <property type="molecule type" value="Genomic_DNA"/>
</dbReference>
<dbReference type="Gene3D" id="3.40.50.300">
    <property type="entry name" value="P-loop containing nucleotide triphosphate hydrolases"/>
    <property type="match status" value="1"/>
</dbReference>
<dbReference type="Proteomes" id="UP000191024">
    <property type="component" value="Chromosome G"/>
</dbReference>
<keyword evidence="3 6" id="KW-0235">DNA replication</keyword>
<evidence type="ECO:0000313" key="10">
    <source>
        <dbReference type="EMBL" id="SCV02125.1"/>
    </source>
</evidence>
<dbReference type="GO" id="GO:0006270">
    <property type="term" value="P:DNA replication initiation"/>
    <property type="evidence" value="ECO:0007669"/>
    <property type="project" value="TreeGrafter"/>
</dbReference>
<feature type="domain" description="ATPase AAA-type core" evidence="8">
    <location>
        <begin position="137"/>
        <end position="302"/>
    </location>
</feature>
<name>A0A1G4KCI2_9SACH</name>
<keyword evidence="5 6" id="KW-0539">Nucleus</keyword>
<dbReference type="Pfam" id="PF14629">
    <property type="entry name" value="ORC4_C"/>
    <property type="match status" value="1"/>
</dbReference>
<evidence type="ECO:0000259" key="9">
    <source>
        <dbReference type="Pfam" id="PF14629"/>
    </source>
</evidence>
<dbReference type="InterPro" id="IPR016527">
    <property type="entry name" value="ORC4"/>
</dbReference>